<dbReference type="Proteomes" id="UP000733744">
    <property type="component" value="Unassembled WGS sequence"/>
</dbReference>
<sequence length="1429" mass="164492">MAYIDLNRNFVPIKKDEEIDLDVGRYWGKRIGGWLDWDALLNKQRVVILAEASSGKTAEFKGAADKIRNTGKAAFFIPIEELADEGFEQSLNPDDVSLFENWKHSLNEGYFFLDSVDEARLNHKSFEKALKKFAHAVLQHLPRCRIFISCRVTDWRGMEDYQVIKQLLPLPDHNNLQTPEIAPEVALLAPLFKERGTSKQVEEKKDDEITIVRLAPLDNEQQRTLAQEHGIENVSQFCSAIWQQGLENLAERPGDLLELANYWKSHQKFDSLLEMTEHAVNQKLTERDPHRTDNDVLNLKKAREGAERIATALTLGKTFTLQASDSTPSADVLQPEKLLPEWTDAKRNALLRRGIFAPATYGRIRFHHRSTQEYLTAQWLKRLLQQGCPRSEVFKLLFAEVYGVKTVVPSLKPIAAWLALSQDDIRDEILKRDPLILIQHGDPGSVPVKTRCRLLHAYAEKHETGDIANDSLDHRALWMFAHPDLANTIREVWHRCDQDDFRGDLIRLIREGAIAACNDLATQVAEDTKARDYHRIVAVQALNKFNSTTTLSTIAEKLVQDAPNISARLTAGFVKELFPDYLNIEQLIALIADSQAPARNSTHELSYALEELWEKCPAEWKIRFIGGLAELALLKPVDEYRHISKKYGFLADNFEPIARQVIVDLGHNDPTNELIRFLMAIERVEHSSSFRELKPSLSELVQTSPKVQRALFWADVAEARENWTDTEPPIQYRAIYPYEKALWEFGVADLPWLIDDLKERSLMDDKRIVLNAIVQILKHVNDEYDVEKIKESLHRYVQNFPLLTEDLENYFKPQQESDGMREYRLRRELRKKKERDERSETETSWLKFRTSLILDPNQLSNPDQHLKCIKNLTRWLQFETNHETTKAARYWHLIKQAFNNEVAEAYRDAMKALWRDVKPERPERKAHQVTFKWLTVYAYAGIGIEADENARWAIQLTSDEAKRAAEYACMSEKGYPDWLDTLLDAHPTVVTPIIAKAFRSEWTSARSGHSDFLYHYRNSEKPLYPEIASKLFEIMNKTNPGILHSLKCGLKIFQQMTLSESQKKHLKKRSINQFDYFLGCDDREFAICYLVLLFQVAPAYALQKMEAWIAATKPEAQNELATQIIGGVFNRDDCWSLKDTPIQILKTLVSLAYRLIRPAEDIRHDGVFTPDSRDRAESGRSTILSALLNSVGADAYQAMIELADTSEIGERKHRFRQLARGMVERDAELPAWTENETLTFENKHITPIKNGNELYQCILHVLDDIRYGFEQSDASSKQLLSKLAEIKKDDEKSVQNWLAEQLTLRANGRYHVHREVEVADIKEPDIIISGTTGQFEIAIEIKQADSWSPNELKEALTQQLSEYYLKPTNRRHGILFLTDHGRRQWKHPDYQKRLTFIELQTFLSDIAIAIKNNTAGNVKVSVFGIDGTG</sequence>
<keyword evidence="2" id="KW-1185">Reference proteome</keyword>
<protein>
    <recommendedName>
        <fullName evidence="3">ATP-binding protein</fullName>
    </recommendedName>
</protein>
<evidence type="ECO:0000313" key="2">
    <source>
        <dbReference type="Proteomes" id="UP000733744"/>
    </source>
</evidence>
<evidence type="ECO:0000313" key="1">
    <source>
        <dbReference type="EMBL" id="TRX00764.1"/>
    </source>
</evidence>
<organism evidence="1 2">
    <name type="scientific">Candidatus Methylobacter oryzae</name>
    <dbReference type="NCBI Taxonomy" id="2497749"/>
    <lineage>
        <taxon>Bacteria</taxon>
        <taxon>Pseudomonadati</taxon>
        <taxon>Pseudomonadota</taxon>
        <taxon>Gammaproteobacteria</taxon>
        <taxon>Methylococcales</taxon>
        <taxon>Methylococcaceae</taxon>
        <taxon>Methylobacter</taxon>
    </lineage>
</organism>
<proteinExistence type="predicted"/>
<reference evidence="1 2" key="1">
    <citation type="journal article" date="2019" name="Antonie Van Leeuwenhoek">
        <title>Description of 'Ca. Methylobacter oryzae' KRF1, a novel species from the environmentally important Methylobacter clade 2.</title>
        <authorList>
            <person name="Khatri K."/>
            <person name="Mohite J.A."/>
            <person name="Pandit P.S."/>
            <person name="Bahulikar R."/>
            <person name="Rahalkar M.C."/>
        </authorList>
    </citation>
    <scope>NUCLEOTIDE SEQUENCE [LARGE SCALE GENOMIC DNA]</scope>
    <source>
        <strain evidence="1 2">KRF1</strain>
    </source>
</reference>
<evidence type="ECO:0008006" key="3">
    <source>
        <dbReference type="Google" id="ProtNLM"/>
    </source>
</evidence>
<accession>A0ABY3CE13</accession>
<dbReference type="RefSeq" id="WP_127026858.1">
    <property type="nucleotide sequence ID" value="NZ_RYFG02000025.1"/>
</dbReference>
<gene>
    <name evidence="1" type="ORF">EKO24_005435</name>
</gene>
<comment type="caution">
    <text evidence="1">The sequence shown here is derived from an EMBL/GenBank/DDBJ whole genome shotgun (WGS) entry which is preliminary data.</text>
</comment>
<name>A0ABY3CE13_9GAMM</name>
<dbReference type="EMBL" id="RYFG02000025">
    <property type="protein sequence ID" value="TRX00764.1"/>
    <property type="molecule type" value="Genomic_DNA"/>
</dbReference>